<dbReference type="Proteomes" id="UP000054928">
    <property type="component" value="Unassembled WGS sequence"/>
</dbReference>
<reference evidence="3" key="1">
    <citation type="submission" date="2014-09" db="EMBL/GenBank/DDBJ databases">
        <authorList>
            <person name="Sharma Rahul"/>
            <person name="Thines Marco"/>
        </authorList>
    </citation>
    <scope>NUCLEOTIDE SEQUENCE [LARGE SCALE GENOMIC DNA]</scope>
</reference>
<keyword evidence="1" id="KW-0732">Signal</keyword>
<dbReference type="EMBL" id="CCYD01000610">
    <property type="protein sequence ID" value="CEG42109.1"/>
    <property type="molecule type" value="Genomic_DNA"/>
</dbReference>
<proteinExistence type="predicted"/>
<dbReference type="RefSeq" id="XP_024578478.1">
    <property type="nucleotide sequence ID" value="XM_024727953.1"/>
</dbReference>
<protein>
    <submittedName>
        <fullName evidence="2">RxLR-like protein</fullName>
    </submittedName>
</protein>
<dbReference type="OrthoDB" id="166809at2759"/>
<dbReference type="OMA" id="WHIDPIT"/>
<evidence type="ECO:0000256" key="1">
    <source>
        <dbReference type="SAM" id="SignalP"/>
    </source>
</evidence>
<feature type="signal peptide" evidence="1">
    <location>
        <begin position="1"/>
        <end position="22"/>
    </location>
</feature>
<organism evidence="2 3">
    <name type="scientific">Plasmopara halstedii</name>
    <name type="common">Downy mildew of sunflower</name>
    <dbReference type="NCBI Taxonomy" id="4781"/>
    <lineage>
        <taxon>Eukaryota</taxon>
        <taxon>Sar</taxon>
        <taxon>Stramenopiles</taxon>
        <taxon>Oomycota</taxon>
        <taxon>Peronosporomycetes</taxon>
        <taxon>Peronosporales</taxon>
        <taxon>Peronosporaceae</taxon>
        <taxon>Plasmopara</taxon>
    </lineage>
</organism>
<feature type="chain" id="PRO_5006058762" evidence="1">
    <location>
        <begin position="23"/>
        <end position="306"/>
    </location>
</feature>
<accession>A0A0P1ALW8</accession>
<sequence length="306" mass="33652">MGRKVFPVLVAAALLYDALCAAAPRIDINVIARLRPIEDTAPAVGPVPYRDPLPAIQGTLGSFMGNKIDLLPCVHDEKMLEEGTAYVLSLCLLSNVTVKYTVNKQVEVAVKLSEDIADSGDDAIEDPVSGEQKEPPIRTILGMFRGWQIDPITLNYKNMVYDDGDTCMDNDRYSMLVELVFSDDPKSVARLYGLKKSGMCEFKASLLIYVPEKNRFAEHGIHTPGVVDISDATISLPNICSKMKCRYENITQHMRYLSGQINNVQSVLAGISPAVSTAVTSMALEASKNIYESAKEDETIWLKNIS</sequence>
<evidence type="ECO:0000313" key="3">
    <source>
        <dbReference type="Proteomes" id="UP000054928"/>
    </source>
</evidence>
<dbReference type="AlphaFoldDB" id="A0A0P1ALW8"/>
<dbReference type="GeneID" id="36407467"/>
<keyword evidence="3" id="KW-1185">Reference proteome</keyword>
<name>A0A0P1ALW8_PLAHL</name>
<evidence type="ECO:0000313" key="2">
    <source>
        <dbReference type="EMBL" id="CEG42109.1"/>
    </source>
</evidence>